<keyword evidence="3" id="KW-0336">GPI-anchor</keyword>
<dbReference type="InterPro" id="IPR041846">
    <property type="entry name" value="ENL_dom"/>
</dbReference>
<keyword evidence="13" id="KW-1185">Reference proteome</keyword>
<dbReference type="InterPro" id="IPR039391">
    <property type="entry name" value="Phytocyanin-like"/>
</dbReference>
<dbReference type="InterPro" id="IPR008972">
    <property type="entry name" value="Cupredoxin"/>
</dbReference>
<proteinExistence type="inferred from homology"/>
<dbReference type="GO" id="GO:0009055">
    <property type="term" value="F:electron transfer activity"/>
    <property type="evidence" value="ECO:0007669"/>
    <property type="project" value="InterPro"/>
</dbReference>
<dbReference type="AlphaFoldDB" id="A0AAV0IAW9"/>
<keyword evidence="8" id="KW-0449">Lipoprotein</keyword>
<comment type="subcellular location">
    <subcellularLocation>
        <location evidence="1">Cell membrane</location>
        <topology evidence="1">Lipid-anchor</topology>
        <topology evidence="1">GPI-anchor</topology>
    </subcellularLocation>
</comment>
<evidence type="ECO:0000256" key="9">
    <source>
        <dbReference type="ARBA" id="ARBA00035011"/>
    </source>
</evidence>
<dbReference type="PANTHER" id="PTHR33021:SF197">
    <property type="entry name" value="EARLY NODULIN-LIKE PROTEIN 13"/>
    <property type="match status" value="1"/>
</dbReference>
<keyword evidence="5" id="KW-0472">Membrane</keyword>
<feature type="chain" id="PRO_5043661966" description="Phytocyanin domain-containing protein" evidence="10">
    <location>
        <begin position="22"/>
        <end position="179"/>
    </location>
</feature>
<dbReference type="GO" id="GO:0098552">
    <property type="term" value="C:side of membrane"/>
    <property type="evidence" value="ECO:0007669"/>
    <property type="project" value="UniProtKB-KW"/>
</dbReference>
<evidence type="ECO:0000256" key="7">
    <source>
        <dbReference type="ARBA" id="ARBA00023180"/>
    </source>
</evidence>
<feature type="domain" description="Phytocyanin" evidence="11">
    <location>
        <begin position="22"/>
        <end position="129"/>
    </location>
</feature>
<comment type="caution">
    <text evidence="12">The sequence shown here is derived from an EMBL/GenBank/DDBJ whole genome shotgun (WGS) entry which is preliminary data.</text>
</comment>
<evidence type="ECO:0000256" key="8">
    <source>
        <dbReference type="ARBA" id="ARBA00023288"/>
    </source>
</evidence>
<comment type="similarity">
    <text evidence="9">Belongs to the early nodulin-like (ENODL) family.</text>
</comment>
<feature type="signal peptide" evidence="10">
    <location>
        <begin position="1"/>
        <end position="21"/>
    </location>
</feature>
<dbReference type="Gene3D" id="2.60.40.420">
    <property type="entry name" value="Cupredoxins - blue copper proteins"/>
    <property type="match status" value="1"/>
</dbReference>
<keyword evidence="6" id="KW-1015">Disulfide bond</keyword>
<gene>
    <name evidence="12" type="ORF">LITE_LOCUS8371</name>
</gene>
<dbReference type="Proteomes" id="UP001154282">
    <property type="component" value="Unassembled WGS sequence"/>
</dbReference>
<evidence type="ECO:0000259" key="11">
    <source>
        <dbReference type="PROSITE" id="PS51485"/>
    </source>
</evidence>
<dbReference type="CDD" id="cd11019">
    <property type="entry name" value="OsENODL1_like"/>
    <property type="match status" value="1"/>
</dbReference>
<dbReference type="PANTHER" id="PTHR33021">
    <property type="entry name" value="BLUE COPPER PROTEIN"/>
    <property type="match status" value="1"/>
</dbReference>
<evidence type="ECO:0000256" key="5">
    <source>
        <dbReference type="ARBA" id="ARBA00023136"/>
    </source>
</evidence>
<dbReference type="FunFam" id="2.60.40.420:FF:000034">
    <property type="entry name" value="Cupredoxin superfamily protein"/>
    <property type="match status" value="1"/>
</dbReference>
<sequence length="179" mass="19351">MARLASTISLIFLSLLAVAEAKEFIVGGKESKTFWRVPAGENRSNLNYWAEQNRFRSGDALVWNSVAKSDSVLEVSKKDYDSCTTTNPIKELKADDGKFTLDRSGPFYFISGVERHCKKGQKLEVVVLADKHENVPLAPAPATEAPAPAPEKSSGSKVGALGMTSLAMVAVGLVSFLFL</sequence>
<evidence type="ECO:0000313" key="12">
    <source>
        <dbReference type="EMBL" id="CAI0394586.1"/>
    </source>
</evidence>
<dbReference type="SUPFAM" id="SSF49503">
    <property type="entry name" value="Cupredoxins"/>
    <property type="match status" value="1"/>
</dbReference>
<keyword evidence="7" id="KW-0325">Glycoprotein</keyword>
<dbReference type="GO" id="GO:0005886">
    <property type="term" value="C:plasma membrane"/>
    <property type="evidence" value="ECO:0007669"/>
    <property type="project" value="UniProtKB-SubCell"/>
</dbReference>
<evidence type="ECO:0000256" key="2">
    <source>
        <dbReference type="ARBA" id="ARBA00022475"/>
    </source>
</evidence>
<dbReference type="PROSITE" id="PS51485">
    <property type="entry name" value="PHYTOCYANIN"/>
    <property type="match status" value="1"/>
</dbReference>
<protein>
    <recommendedName>
        <fullName evidence="11">Phytocyanin domain-containing protein</fullName>
    </recommendedName>
</protein>
<dbReference type="InterPro" id="IPR003245">
    <property type="entry name" value="Phytocyanin_dom"/>
</dbReference>
<keyword evidence="2" id="KW-1003">Cell membrane</keyword>
<keyword evidence="4 10" id="KW-0732">Signal</keyword>
<evidence type="ECO:0000256" key="3">
    <source>
        <dbReference type="ARBA" id="ARBA00022622"/>
    </source>
</evidence>
<evidence type="ECO:0000256" key="10">
    <source>
        <dbReference type="SAM" id="SignalP"/>
    </source>
</evidence>
<organism evidence="12 13">
    <name type="scientific">Linum tenue</name>
    <dbReference type="NCBI Taxonomy" id="586396"/>
    <lineage>
        <taxon>Eukaryota</taxon>
        <taxon>Viridiplantae</taxon>
        <taxon>Streptophyta</taxon>
        <taxon>Embryophyta</taxon>
        <taxon>Tracheophyta</taxon>
        <taxon>Spermatophyta</taxon>
        <taxon>Magnoliopsida</taxon>
        <taxon>eudicotyledons</taxon>
        <taxon>Gunneridae</taxon>
        <taxon>Pentapetalae</taxon>
        <taxon>rosids</taxon>
        <taxon>fabids</taxon>
        <taxon>Malpighiales</taxon>
        <taxon>Linaceae</taxon>
        <taxon>Linum</taxon>
    </lineage>
</organism>
<accession>A0AAV0IAW9</accession>
<evidence type="ECO:0000256" key="4">
    <source>
        <dbReference type="ARBA" id="ARBA00022729"/>
    </source>
</evidence>
<evidence type="ECO:0000256" key="1">
    <source>
        <dbReference type="ARBA" id="ARBA00004609"/>
    </source>
</evidence>
<dbReference type="EMBL" id="CAMGYJ010000003">
    <property type="protein sequence ID" value="CAI0394586.1"/>
    <property type="molecule type" value="Genomic_DNA"/>
</dbReference>
<evidence type="ECO:0000256" key="6">
    <source>
        <dbReference type="ARBA" id="ARBA00023157"/>
    </source>
</evidence>
<dbReference type="Pfam" id="PF02298">
    <property type="entry name" value="Cu_bind_like"/>
    <property type="match status" value="1"/>
</dbReference>
<evidence type="ECO:0000313" key="13">
    <source>
        <dbReference type="Proteomes" id="UP001154282"/>
    </source>
</evidence>
<reference evidence="12" key="1">
    <citation type="submission" date="2022-08" db="EMBL/GenBank/DDBJ databases">
        <authorList>
            <person name="Gutierrez-Valencia J."/>
        </authorList>
    </citation>
    <scope>NUCLEOTIDE SEQUENCE</scope>
</reference>
<name>A0AAV0IAW9_9ROSI</name>